<dbReference type="EMBL" id="JAQLUK010000319">
    <property type="protein sequence ID" value="MDB2294681.1"/>
    <property type="molecule type" value="Genomic_DNA"/>
</dbReference>
<name>A0ABT4Z939_HALEZ</name>
<feature type="non-terminal residue" evidence="2">
    <location>
        <position position="83"/>
    </location>
</feature>
<evidence type="ECO:0000256" key="1">
    <source>
        <dbReference type="SAM" id="MobiDB-lite"/>
    </source>
</evidence>
<evidence type="ECO:0000313" key="2">
    <source>
        <dbReference type="EMBL" id="MDB2294681.1"/>
    </source>
</evidence>
<proteinExistence type="predicted"/>
<dbReference type="Proteomes" id="UP001210528">
    <property type="component" value="Unassembled WGS sequence"/>
</dbReference>
<keyword evidence="3" id="KW-1185">Reference proteome</keyword>
<sequence>MEIDSFDGDSNAVVVVTYQLDGETIVAGVNDSTALSSGSDTVSVELDSSTPGTHTAHLFDAVPTDRDGDSLGAGDSLGEVDPS</sequence>
<feature type="region of interest" description="Disordered" evidence="1">
    <location>
        <begin position="33"/>
        <end position="83"/>
    </location>
</feature>
<feature type="compositionally biased region" description="Polar residues" evidence="1">
    <location>
        <begin position="33"/>
        <end position="53"/>
    </location>
</feature>
<gene>
    <name evidence="2" type="ORF">PM085_21050</name>
</gene>
<evidence type="ECO:0000313" key="3">
    <source>
        <dbReference type="Proteomes" id="UP001210528"/>
    </source>
</evidence>
<reference evidence="2 3" key="1">
    <citation type="submission" date="2023-01" db="EMBL/GenBank/DDBJ databases">
        <title>Halorubrum ezzemoulense from Santa Pola, Spain.</title>
        <authorList>
            <person name="Feng Y."/>
            <person name="Louyakis A.S."/>
            <person name="Gogarten J.P."/>
        </authorList>
    </citation>
    <scope>NUCLEOTIDE SEQUENCE [LARGE SCALE GENOMIC DNA]</scope>
    <source>
        <strain evidence="2 3">AMM015</strain>
    </source>
</reference>
<accession>A0ABT4Z939</accession>
<organism evidence="2 3">
    <name type="scientific">Halorubrum ezzemoulense</name>
    <name type="common">Halorubrum chaoviator</name>
    <dbReference type="NCBI Taxonomy" id="337243"/>
    <lineage>
        <taxon>Archaea</taxon>
        <taxon>Methanobacteriati</taxon>
        <taxon>Methanobacteriota</taxon>
        <taxon>Stenosarchaea group</taxon>
        <taxon>Halobacteria</taxon>
        <taxon>Halobacteriales</taxon>
        <taxon>Haloferacaceae</taxon>
        <taxon>Halorubrum</taxon>
    </lineage>
</organism>
<comment type="caution">
    <text evidence="2">The sequence shown here is derived from an EMBL/GenBank/DDBJ whole genome shotgun (WGS) entry which is preliminary data.</text>
</comment>
<protein>
    <submittedName>
        <fullName evidence="2">Uncharacterized protein</fullName>
    </submittedName>
</protein>